<dbReference type="RefSeq" id="WP_057932787.1">
    <property type="nucleotide sequence ID" value="NZ_LMZQ01000008.1"/>
</dbReference>
<evidence type="ECO:0000313" key="3">
    <source>
        <dbReference type="Proteomes" id="UP000051950"/>
    </source>
</evidence>
<keyword evidence="3" id="KW-1185">Reference proteome</keyword>
<feature type="signal peptide" evidence="1">
    <location>
        <begin position="1"/>
        <end position="20"/>
    </location>
</feature>
<dbReference type="OrthoDB" id="743503at2"/>
<protein>
    <submittedName>
        <fullName evidence="2">Uncharacterized protein</fullName>
    </submittedName>
</protein>
<dbReference type="Proteomes" id="UP000051950">
    <property type="component" value="Unassembled WGS sequence"/>
</dbReference>
<organism evidence="2 3">
    <name type="scientific">Pedobacter ginsenosidimutans</name>
    <dbReference type="NCBI Taxonomy" id="687842"/>
    <lineage>
        <taxon>Bacteria</taxon>
        <taxon>Pseudomonadati</taxon>
        <taxon>Bacteroidota</taxon>
        <taxon>Sphingobacteriia</taxon>
        <taxon>Sphingobacteriales</taxon>
        <taxon>Sphingobacteriaceae</taxon>
        <taxon>Pedobacter</taxon>
    </lineage>
</organism>
<evidence type="ECO:0000313" key="2">
    <source>
        <dbReference type="EMBL" id="KRT15633.1"/>
    </source>
</evidence>
<dbReference type="EMBL" id="LMZQ01000008">
    <property type="protein sequence ID" value="KRT15633.1"/>
    <property type="molecule type" value="Genomic_DNA"/>
</dbReference>
<proteinExistence type="predicted"/>
<comment type="caution">
    <text evidence="2">The sequence shown here is derived from an EMBL/GenBank/DDBJ whole genome shotgun (WGS) entry which is preliminary data.</text>
</comment>
<keyword evidence="1" id="KW-0732">Signal</keyword>
<dbReference type="AlphaFoldDB" id="A0A0T5VP63"/>
<reference evidence="2 3" key="1">
    <citation type="submission" date="2015-11" db="EMBL/GenBank/DDBJ databases">
        <title>Sequence of Pedobacter ginsenosidimutans.</title>
        <authorList>
            <person name="Carson E."/>
            <person name="Keyser V."/>
            <person name="Newman J."/>
            <person name="Miller J."/>
        </authorList>
    </citation>
    <scope>NUCLEOTIDE SEQUENCE [LARGE SCALE GENOMIC DNA]</scope>
    <source>
        <strain evidence="2 3">KACC 14530</strain>
    </source>
</reference>
<dbReference type="PROSITE" id="PS51257">
    <property type="entry name" value="PROKAR_LIPOPROTEIN"/>
    <property type="match status" value="1"/>
</dbReference>
<feature type="chain" id="PRO_5006665530" evidence="1">
    <location>
        <begin position="21"/>
        <end position="260"/>
    </location>
</feature>
<gene>
    <name evidence="2" type="ORF">ASU31_13280</name>
</gene>
<evidence type="ECO:0000256" key="1">
    <source>
        <dbReference type="SAM" id="SignalP"/>
    </source>
</evidence>
<name>A0A0T5VP63_9SPHI</name>
<accession>A0A0T5VP63</accession>
<sequence>MKKHLSLMLGLALSATFTFYGCKKDSIIEPEKELETFSGKPNASANVPNWESYAKSELFPYGDGTQWKTLIPWDGFTIQMAHVQLREGYAVGYAVAVIGGTPEYPTGEVGTLLGSDPGNSSESASRIFAYTRIDCGSPTVQKITSTWSSMTFNGKDDAGETFTVFLNQFQQTNSWLVDHPEDKFDVAEKYYDRTFNPAIQKVKITRIGFQGFGHCTLGPPKLVTFKLAALKDSQGVIHYYIAHPNFKEPSITPPPSEWIE</sequence>